<evidence type="ECO:0000259" key="10">
    <source>
        <dbReference type="PROSITE" id="PS51371"/>
    </source>
</evidence>
<dbReference type="PANTHER" id="PTHR43117:SF4">
    <property type="entry name" value="OSMOPROTECTANT IMPORT ATP-BINDING PROTEIN OSMV"/>
    <property type="match status" value="1"/>
</dbReference>
<evidence type="ECO:0000256" key="6">
    <source>
        <dbReference type="ARBA" id="ARBA00023122"/>
    </source>
</evidence>
<dbReference type="Pfam" id="PF00571">
    <property type="entry name" value="CBS"/>
    <property type="match status" value="2"/>
</dbReference>
<dbReference type="SUPFAM" id="SSF52540">
    <property type="entry name" value="P-loop containing nucleoside triphosphate hydrolases"/>
    <property type="match status" value="1"/>
</dbReference>
<keyword evidence="6 7" id="KW-0129">CBS domain</keyword>
<feature type="domain" description="CBS" evidence="10">
    <location>
        <begin position="313"/>
        <end position="369"/>
    </location>
</feature>
<accession>B2A3U2</accession>
<sequence>MIKFEDVSKTFPNADNPAVKNLNMEVSEGEITVLVGPSGCGKTTTMKMVNRIYEITKGNIYVDNQDIYDLDPIELRLNIGYVIQEIGLFPHMTIADNIATVLYEKKWPKEEIDKRVNELMVLMGLDPDIYKQRRPSKLSGGQRQRVGVARAMAANPPIMLMDEPFAAVDPITRARLQNEFLELQEKMKKTIIFVTHDINEAIKMGDKIAVMREGQIVQYDSPKKILQNPRDEFVEKLVGSNRAVKSLSLVKINDAIINQVVSLEENSDIEEIKQHLDSNINIALLKDYNGHVTGYVTDLDLRGVNSGKIKDFKKPYEQVLNKNDDLSKALSVMLNQSVYHVPVMDGQNECLGVITVDDVFKAVSSNDSQ</sequence>
<evidence type="ECO:0000256" key="1">
    <source>
        <dbReference type="ARBA" id="ARBA00005417"/>
    </source>
</evidence>
<keyword evidence="2 8" id="KW-0813">Transport</keyword>
<evidence type="ECO:0000256" key="2">
    <source>
        <dbReference type="ARBA" id="ARBA00022448"/>
    </source>
</evidence>
<dbReference type="FunCoup" id="B2A3U2">
    <property type="interactions" value="300"/>
</dbReference>
<comment type="subunit">
    <text evidence="8">The complex is probably composed of two ATP-binding proteins, two transmembrane proteins and a solute-binding protein.</text>
</comment>
<keyword evidence="3" id="KW-0677">Repeat</keyword>
<dbReference type="FunFam" id="3.40.50.300:FF:000425">
    <property type="entry name" value="Probable ABC transporter, ATP-binding subunit"/>
    <property type="match status" value="1"/>
</dbReference>
<dbReference type="STRING" id="457570.Nther_0119"/>
<keyword evidence="5 8" id="KW-0067">ATP-binding</keyword>
<evidence type="ECO:0000256" key="4">
    <source>
        <dbReference type="ARBA" id="ARBA00022741"/>
    </source>
</evidence>
<dbReference type="PROSITE" id="PS51371">
    <property type="entry name" value="CBS"/>
    <property type="match status" value="1"/>
</dbReference>
<dbReference type="Gene3D" id="3.40.50.300">
    <property type="entry name" value="P-loop containing nucleotide triphosphate hydrolases"/>
    <property type="match status" value="1"/>
</dbReference>
<keyword evidence="8" id="KW-0997">Cell inner membrane</keyword>
<keyword evidence="8" id="KW-0472">Membrane</keyword>
<dbReference type="SUPFAM" id="SSF54631">
    <property type="entry name" value="CBS-domain pair"/>
    <property type="match status" value="1"/>
</dbReference>
<dbReference type="Gene3D" id="3.10.580.10">
    <property type="entry name" value="CBS-domain"/>
    <property type="match status" value="1"/>
</dbReference>
<dbReference type="GO" id="GO:0031460">
    <property type="term" value="P:glycine betaine transport"/>
    <property type="evidence" value="ECO:0007669"/>
    <property type="project" value="InterPro"/>
</dbReference>
<dbReference type="NCBIfam" id="TIGR01186">
    <property type="entry name" value="proV"/>
    <property type="match status" value="1"/>
</dbReference>
<evidence type="ECO:0000313" key="11">
    <source>
        <dbReference type="EMBL" id="ACB83718.1"/>
    </source>
</evidence>
<dbReference type="PROSITE" id="PS00211">
    <property type="entry name" value="ABC_TRANSPORTER_1"/>
    <property type="match status" value="1"/>
</dbReference>
<dbReference type="InterPro" id="IPR000644">
    <property type="entry name" value="CBS_dom"/>
</dbReference>
<dbReference type="AlphaFoldDB" id="B2A3U2"/>
<dbReference type="GO" id="GO:0005886">
    <property type="term" value="C:plasma membrane"/>
    <property type="evidence" value="ECO:0007669"/>
    <property type="project" value="UniProtKB-SubCell"/>
</dbReference>
<evidence type="ECO:0000259" key="9">
    <source>
        <dbReference type="PROSITE" id="PS50893"/>
    </source>
</evidence>
<dbReference type="Pfam" id="PF00005">
    <property type="entry name" value="ABC_tran"/>
    <property type="match status" value="1"/>
</dbReference>
<dbReference type="InterPro" id="IPR003439">
    <property type="entry name" value="ABC_transporter-like_ATP-bd"/>
</dbReference>
<dbReference type="GO" id="GO:0016887">
    <property type="term" value="F:ATP hydrolysis activity"/>
    <property type="evidence" value="ECO:0007669"/>
    <property type="project" value="UniProtKB-UniRule"/>
</dbReference>
<dbReference type="HOGENOM" id="CLU_000604_2_2_9"/>
<evidence type="ECO:0000256" key="8">
    <source>
        <dbReference type="RuleBase" id="RU369116"/>
    </source>
</evidence>
<dbReference type="OrthoDB" id="9780431at2"/>
<evidence type="ECO:0000313" key="12">
    <source>
        <dbReference type="Proteomes" id="UP000001683"/>
    </source>
</evidence>
<dbReference type="SMART" id="SM00382">
    <property type="entry name" value="AAA"/>
    <property type="match status" value="1"/>
</dbReference>
<comment type="similarity">
    <text evidence="1 8">Belongs to the ABC transporter superfamily.</text>
</comment>
<dbReference type="eggNOG" id="COG1125">
    <property type="taxonomic scope" value="Bacteria"/>
</dbReference>
<name>B2A3U2_NATTJ</name>
<dbReference type="InParanoid" id="B2A3U2"/>
<reference evidence="11 12" key="2">
    <citation type="journal article" date="2011" name="J. Bacteriol.">
        <title>Complete genome sequence of the anaerobic, halophilic alkalithermophile Natranaerobius thermophilus JW/NM-WN-LF.</title>
        <authorList>
            <person name="Zhao B."/>
            <person name="Mesbah N.M."/>
            <person name="Dalin E."/>
            <person name="Goodwin L."/>
            <person name="Nolan M."/>
            <person name="Pitluck S."/>
            <person name="Chertkov O."/>
            <person name="Brettin T.S."/>
            <person name="Han J."/>
            <person name="Larimer F.W."/>
            <person name="Land M.L."/>
            <person name="Hauser L."/>
            <person name="Kyrpides N."/>
            <person name="Wiegel J."/>
        </authorList>
    </citation>
    <scope>NUCLEOTIDE SEQUENCE [LARGE SCALE GENOMIC DNA]</scope>
    <source>
        <strain evidence="12">ATCC BAA-1301 / DSM 18059 / JW/NM-WN-LF</strain>
    </source>
</reference>
<keyword evidence="12" id="KW-1185">Reference proteome</keyword>
<evidence type="ECO:0000256" key="7">
    <source>
        <dbReference type="PROSITE-ProRule" id="PRU00703"/>
    </source>
</evidence>
<dbReference type="InterPro" id="IPR017871">
    <property type="entry name" value="ABC_transporter-like_CS"/>
</dbReference>
<dbReference type="InterPro" id="IPR003593">
    <property type="entry name" value="AAA+_ATPase"/>
</dbReference>
<dbReference type="GO" id="GO:0006865">
    <property type="term" value="P:amino acid transport"/>
    <property type="evidence" value="ECO:0007669"/>
    <property type="project" value="UniProtKB-UniRule"/>
</dbReference>
<keyword evidence="8" id="KW-1003">Cell membrane</keyword>
<dbReference type="eggNOG" id="COG2905">
    <property type="taxonomic scope" value="Bacteria"/>
</dbReference>
<dbReference type="GO" id="GO:0005524">
    <property type="term" value="F:ATP binding"/>
    <property type="evidence" value="ECO:0007669"/>
    <property type="project" value="UniProtKB-UniRule"/>
</dbReference>
<dbReference type="EMBL" id="CP001034">
    <property type="protein sequence ID" value="ACB83718.1"/>
    <property type="molecule type" value="Genomic_DNA"/>
</dbReference>
<proteinExistence type="inferred from homology"/>
<comment type="catalytic activity">
    <reaction evidence="8">
        <text>a quaternary ammonium(out) + ATP + H2O = a quaternary ammonium(in) + ADP + phosphate + H(+)</text>
        <dbReference type="Rhea" id="RHEA:11036"/>
        <dbReference type="ChEBI" id="CHEBI:15377"/>
        <dbReference type="ChEBI" id="CHEBI:15378"/>
        <dbReference type="ChEBI" id="CHEBI:30616"/>
        <dbReference type="ChEBI" id="CHEBI:35267"/>
        <dbReference type="ChEBI" id="CHEBI:43474"/>
        <dbReference type="ChEBI" id="CHEBI:456216"/>
    </reaction>
</comment>
<dbReference type="PROSITE" id="PS50893">
    <property type="entry name" value="ABC_TRANSPORTER_2"/>
    <property type="match status" value="1"/>
</dbReference>
<protein>
    <recommendedName>
        <fullName evidence="8">Quaternary amine transport ATP-binding protein</fullName>
        <ecNumber evidence="8">7.6.2.9</ecNumber>
    </recommendedName>
</protein>
<comment type="subcellular location">
    <subcellularLocation>
        <location evidence="8">Cell inner membrane</location>
        <topology evidence="8">Peripheral membrane protein</topology>
    </subcellularLocation>
</comment>
<evidence type="ECO:0000256" key="3">
    <source>
        <dbReference type="ARBA" id="ARBA00022737"/>
    </source>
</evidence>
<gene>
    <name evidence="11" type="ordered locus">Nther_0119</name>
</gene>
<dbReference type="InterPro" id="IPR027417">
    <property type="entry name" value="P-loop_NTPase"/>
</dbReference>
<feature type="domain" description="ABC transporter" evidence="9">
    <location>
        <begin position="2"/>
        <end position="238"/>
    </location>
</feature>
<dbReference type="EC" id="7.6.2.9" evidence="8"/>
<keyword evidence="4 8" id="KW-0547">Nucleotide-binding</keyword>
<dbReference type="GO" id="GO:0015418">
    <property type="term" value="F:ABC-type quaternary ammonium compound transporting activity"/>
    <property type="evidence" value="ECO:0007669"/>
    <property type="project" value="UniProtKB-EC"/>
</dbReference>
<dbReference type="RefSeq" id="WP_012446609.1">
    <property type="nucleotide sequence ID" value="NC_010718.1"/>
</dbReference>
<dbReference type="InterPro" id="IPR005892">
    <property type="entry name" value="Gly-betaine_transp_ATP-bd"/>
</dbReference>
<organism evidence="11 12">
    <name type="scientific">Natranaerobius thermophilus (strain ATCC BAA-1301 / DSM 18059 / JW/NM-WN-LF)</name>
    <dbReference type="NCBI Taxonomy" id="457570"/>
    <lineage>
        <taxon>Bacteria</taxon>
        <taxon>Bacillati</taxon>
        <taxon>Bacillota</taxon>
        <taxon>Clostridia</taxon>
        <taxon>Natranaerobiales</taxon>
        <taxon>Natranaerobiaceae</taxon>
        <taxon>Natranaerobius</taxon>
    </lineage>
</organism>
<reference evidence="11 12" key="1">
    <citation type="submission" date="2008-04" db="EMBL/GenBank/DDBJ databases">
        <title>Complete sequence of chromosome of Natranaerobius thermophilus JW/NM-WN-LF.</title>
        <authorList>
            <consortium name="US DOE Joint Genome Institute"/>
            <person name="Copeland A."/>
            <person name="Lucas S."/>
            <person name="Lapidus A."/>
            <person name="Glavina del Rio T."/>
            <person name="Dalin E."/>
            <person name="Tice H."/>
            <person name="Bruce D."/>
            <person name="Goodwin L."/>
            <person name="Pitluck S."/>
            <person name="Chertkov O."/>
            <person name="Brettin T."/>
            <person name="Detter J.C."/>
            <person name="Han C."/>
            <person name="Kuske C.R."/>
            <person name="Schmutz J."/>
            <person name="Larimer F."/>
            <person name="Land M."/>
            <person name="Hauser L."/>
            <person name="Kyrpides N."/>
            <person name="Lykidis A."/>
            <person name="Mesbah N.M."/>
            <person name="Wiegel J."/>
        </authorList>
    </citation>
    <scope>NUCLEOTIDE SEQUENCE [LARGE SCALE GENOMIC DNA]</scope>
    <source>
        <strain evidence="12">ATCC BAA-1301 / DSM 18059 / JW/NM-WN-LF</strain>
    </source>
</reference>
<evidence type="ECO:0000256" key="5">
    <source>
        <dbReference type="ARBA" id="ARBA00022840"/>
    </source>
</evidence>
<dbReference type="InterPro" id="IPR046342">
    <property type="entry name" value="CBS_dom_sf"/>
</dbReference>
<dbReference type="PANTHER" id="PTHR43117">
    <property type="entry name" value="OSMOPROTECTANT IMPORT ATP-BINDING PROTEIN OSMV"/>
    <property type="match status" value="1"/>
</dbReference>
<dbReference type="Proteomes" id="UP000001683">
    <property type="component" value="Chromosome"/>
</dbReference>
<dbReference type="KEGG" id="nth:Nther_0119"/>